<evidence type="ECO:0000313" key="4">
    <source>
        <dbReference type="Proteomes" id="UP001143463"/>
    </source>
</evidence>
<dbReference type="RefSeq" id="WP_037045369.1">
    <property type="nucleotide sequence ID" value="NZ_BAAAUZ010000043.1"/>
</dbReference>
<name>A0A9W6NWM4_9PSEU</name>
<organism evidence="3 4">
    <name type="scientific">Pseudonocardia halophobica</name>
    <dbReference type="NCBI Taxonomy" id="29401"/>
    <lineage>
        <taxon>Bacteria</taxon>
        <taxon>Bacillati</taxon>
        <taxon>Actinomycetota</taxon>
        <taxon>Actinomycetes</taxon>
        <taxon>Pseudonocardiales</taxon>
        <taxon>Pseudonocardiaceae</taxon>
        <taxon>Pseudonocardia</taxon>
    </lineage>
</organism>
<dbReference type="Gene3D" id="3.10.180.10">
    <property type="entry name" value="2,3-Dihydroxybiphenyl 1,2-Dioxygenase, domain 1"/>
    <property type="match status" value="1"/>
</dbReference>
<evidence type="ECO:0000313" key="3">
    <source>
        <dbReference type="EMBL" id="GLL12044.1"/>
    </source>
</evidence>
<dbReference type="AlphaFoldDB" id="A0A9W6NWM4"/>
<dbReference type="Proteomes" id="UP001143463">
    <property type="component" value="Unassembled WGS sequence"/>
</dbReference>
<dbReference type="InterPro" id="IPR029068">
    <property type="entry name" value="Glyas_Bleomycin-R_OHBP_Dase"/>
</dbReference>
<dbReference type="Pfam" id="PF00903">
    <property type="entry name" value="Glyoxalase"/>
    <property type="match status" value="1"/>
</dbReference>
<dbReference type="CDD" id="cd06587">
    <property type="entry name" value="VOC"/>
    <property type="match status" value="1"/>
</dbReference>
<feature type="region of interest" description="Disordered" evidence="1">
    <location>
        <begin position="131"/>
        <end position="151"/>
    </location>
</feature>
<evidence type="ECO:0000259" key="2">
    <source>
        <dbReference type="PROSITE" id="PS51819"/>
    </source>
</evidence>
<protein>
    <recommendedName>
        <fullName evidence="2">VOC domain-containing protein</fullName>
    </recommendedName>
</protein>
<dbReference type="InterPro" id="IPR004360">
    <property type="entry name" value="Glyas_Fos-R_dOase_dom"/>
</dbReference>
<accession>A0A9W6NWM4</accession>
<dbReference type="SUPFAM" id="SSF54593">
    <property type="entry name" value="Glyoxalase/Bleomycin resistance protein/Dihydroxybiphenyl dioxygenase"/>
    <property type="match status" value="1"/>
</dbReference>
<evidence type="ECO:0000256" key="1">
    <source>
        <dbReference type="SAM" id="MobiDB-lite"/>
    </source>
</evidence>
<keyword evidence="4" id="KW-1185">Reference proteome</keyword>
<proteinExistence type="predicted"/>
<reference evidence="3" key="1">
    <citation type="journal article" date="2014" name="Int. J. Syst. Evol. Microbiol.">
        <title>Complete genome sequence of Corynebacterium casei LMG S-19264T (=DSM 44701T), isolated from a smear-ripened cheese.</title>
        <authorList>
            <consortium name="US DOE Joint Genome Institute (JGI-PGF)"/>
            <person name="Walter F."/>
            <person name="Albersmeier A."/>
            <person name="Kalinowski J."/>
            <person name="Ruckert C."/>
        </authorList>
    </citation>
    <scope>NUCLEOTIDE SEQUENCE</scope>
    <source>
        <strain evidence="3">VKM Ac-1069</strain>
    </source>
</reference>
<dbReference type="InterPro" id="IPR037523">
    <property type="entry name" value="VOC_core"/>
</dbReference>
<dbReference type="EMBL" id="BSFQ01000011">
    <property type="protein sequence ID" value="GLL12044.1"/>
    <property type="molecule type" value="Genomic_DNA"/>
</dbReference>
<gene>
    <name evidence="3" type="ORF">GCM10017577_31850</name>
</gene>
<comment type="caution">
    <text evidence="3">The sequence shown here is derived from an EMBL/GenBank/DDBJ whole genome shotgun (WGS) entry which is preliminary data.</text>
</comment>
<dbReference type="PROSITE" id="PS51819">
    <property type="entry name" value="VOC"/>
    <property type="match status" value="1"/>
</dbReference>
<feature type="domain" description="VOC" evidence="2">
    <location>
        <begin position="5"/>
        <end position="130"/>
    </location>
</feature>
<reference evidence="3" key="2">
    <citation type="submission" date="2023-01" db="EMBL/GenBank/DDBJ databases">
        <authorList>
            <person name="Sun Q."/>
            <person name="Evtushenko L."/>
        </authorList>
    </citation>
    <scope>NUCLEOTIDE SEQUENCE</scope>
    <source>
        <strain evidence="3">VKM Ac-1069</strain>
    </source>
</reference>
<sequence length="151" mass="16835">MLLDGFNHVAVITADTDRLHAFYGEVFGATVAHEMRRDGFRFSIVDIGPHAELNVFEVDGNTEAERQTPMLGRGRLDHLGLQAASIEAFEEIRRRLLERGACDEFVTDFGPVLSLFFRDPDGLEAEVCVRNPDAEPGRHNPPGTPAARYVR</sequence>